<reference evidence="11 12" key="1">
    <citation type="submission" date="2024-02" db="EMBL/GenBank/DDBJ databases">
        <authorList>
            <person name="Grouzdev D."/>
        </authorList>
    </citation>
    <scope>NUCLEOTIDE SEQUENCE [LARGE SCALE GENOMIC DNA]</scope>
    <source>
        <strain evidence="11 12">9N</strain>
    </source>
</reference>
<dbReference type="PROSITE" id="PS00595">
    <property type="entry name" value="AA_TRANSFER_CLASS_5"/>
    <property type="match status" value="1"/>
</dbReference>
<dbReference type="InterPro" id="IPR015424">
    <property type="entry name" value="PyrdxlP-dep_Trfase"/>
</dbReference>
<evidence type="ECO:0000256" key="5">
    <source>
        <dbReference type="ARBA" id="ARBA00022898"/>
    </source>
</evidence>
<dbReference type="NCBIfam" id="NF041166">
    <property type="entry name" value="f2_encap_cargo1"/>
    <property type="match status" value="1"/>
</dbReference>
<dbReference type="InterPro" id="IPR015421">
    <property type="entry name" value="PyrdxlP-dep_Trfase_major"/>
</dbReference>
<dbReference type="NCBIfam" id="TIGR01979">
    <property type="entry name" value="sufS"/>
    <property type="match status" value="1"/>
</dbReference>
<evidence type="ECO:0000256" key="7">
    <source>
        <dbReference type="RuleBase" id="RU004504"/>
    </source>
</evidence>
<name>A0ABU7XCV7_9HYPH</name>
<feature type="compositionally biased region" description="Pro residues" evidence="9">
    <location>
        <begin position="1"/>
        <end position="12"/>
    </location>
</feature>
<gene>
    <name evidence="11" type="ORF">V3H18_01590</name>
</gene>
<evidence type="ECO:0000256" key="9">
    <source>
        <dbReference type="SAM" id="MobiDB-lite"/>
    </source>
</evidence>
<keyword evidence="12" id="KW-1185">Reference proteome</keyword>
<evidence type="ECO:0000313" key="11">
    <source>
        <dbReference type="EMBL" id="MEF3365219.1"/>
    </source>
</evidence>
<proteinExistence type="inferred from homology"/>
<accession>A0ABU7XCV7</accession>
<protein>
    <recommendedName>
        <fullName evidence="3 8">Cysteine desulfurase</fullName>
        <ecNumber evidence="3 8">2.8.1.7</ecNumber>
    </recommendedName>
</protein>
<dbReference type="InterPro" id="IPR010970">
    <property type="entry name" value="Cys_dSase_SufS"/>
</dbReference>
<evidence type="ECO:0000256" key="1">
    <source>
        <dbReference type="ARBA" id="ARBA00001933"/>
    </source>
</evidence>
<dbReference type="Pfam" id="PF00266">
    <property type="entry name" value="Aminotran_5"/>
    <property type="match status" value="1"/>
</dbReference>
<feature type="region of interest" description="Disordered" evidence="9">
    <location>
        <begin position="1"/>
        <end position="25"/>
    </location>
</feature>
<dbReference type="Proteomes" id="UP001350748">
    <property type="component" value="Unassembled WGS sequence"/>
</dbReference>
<feature type="domain" description="Aminotransferase class V" evidence="10">
    <location>
        <begin position="376"/>
        <end position="745"/>
    </location>
</feature>
<dbReference type="Gene3D" id="3.90.1150.10">
    <property type="entry name" value="Aspartate Aminotransferase, domain 1"/>
    <property type="match status" value="1"/>
</dbReference>
<keyword evidence="4 8" id="KW-0808">Transferase</keyword>
<dbReference type="CDD" id="cd06453">
    <property type="entry name" value="SufS_like"/>
    <property type="match status" value="1"/>
</dbReference>
<dbReference type="Gene3D" id="3.40.640.10">
    <property type="entry name" value="Type I PLP-dependent aspartate aminotransferase-like (Major domain)"/>
    <property type="match status" value="1"/>
</dbReference>
<evidence type="ECO:0000256" key="4">
    <source>
        <dbReference type="ARBA" id="ARBA00022679"/>
    </source>
</evidence>
<keyword evidence="5 8" id="KW-0663">Pyridoxal phosphate</keyword>
<evidence type="ECO:0000313" key="12">
    <source>
        <dbReference type="Proteomes" id="UP001350748"/>
    </source>
</evidence>
<evidence type="ECO:0000256" key="8">
    <source>
        <dbReference type="RuleBase" id="RU004506"/>
    </source>
</evidence>
<dbReference type="PANTHER" id="PTHR43586">
    <property type="entry name" value="CYSTEINE DESULFURASE"/>
    <property type="match status" value="1"/>
</dbReference>
<feature type="region of interest" description="Disordered" evidence="9">
    <location>
        <begin position="130"/>
        <end position="149"/>
    </location>
</feature>
<evidence type="ECO:0000256" key="6">
    <source>
        <dbReference type="ARBA" id="ARBA00050776"/>
    </source>
</evidence>
<dbReference type="InterPro" id="IPR020578">
    <property type="entry name" value="Aminotrans_V_PyrdxlP_BS"/>
</dbReference>
<dbReference type="SUPFAM" id="SSF53383">
    <property type="entry name" value="PLP-dependent transferases"/>
    <property type="match status" value="1"/>
</dbReference>
<comment type="catalytic activity">
    <reaction evidence="6 8">
        <text>(sulfur carrier)-H + L-cysteine = (sulfur carrier)-SH + L-alanine</text>
        <dbReference type="Rhea" id="RHEA:43892"/>
        <dbReference type="Rhea" id="RHEA-COMP:14737"/>
        <dbReference type="Rhea" id="RHEA-COMP:14739"/>
        <dbReference type="ChEBI" id="CHEBI:29917"/>
        <dbReference type="ChEBI" id="CHEBI:35235"/>
        <dbReference type="ChEBI" id="CHEBI:57972"/>
        <dbReference type="ChEBI" id="CHEBI:64428"/>
        <dbReference type="EC" id="2.8.1.7"/>
    </reaction>
</comment>
<dbReference type="RefSeq" id="WP_332080125.1">
    <property type="nucleotide sequence ID" value="NZ_JAZHYN010000003.1"/>
</dbReference>
<dbReference type="EMBL" id="JAZHYN010000003">
    <property type="protein sequence ID" value="MEF3365219.1"/>
    <property type="molecule type" value="Genomic_DNA"/>
</dbReference>
<dbReference type="InterPro" id="IPR015422">
    <property type="entry name" value="PyrdxlP-dep_Trfase_small"/>
</dbReference>
<comment type="caution">
    <text evidence="11">The sequence shown here is derived from an EMBL/GenBank/DDBJ whole genome shotgun (WGS) entry which is preliminary data.</text>
</comment>
<dbReference type="InterPro" id="IPR000192">
    <property type="entry name" value="Aminotrans_V_dom"/>
</dbReference>
<comment type="similarity">
    <text evidence="2 8">Belongs to the class-V pyridoxal-phosphate-dependent aminotransferase family. Csd subfamily.</text>
</comment>
<comment type="function">
    <text evidence="8">Catalyzes the removal of elemental sulfur and selenium atoms from L-cysteine, L-cystine, L-selenocysteine, and L-selenocystine to produce L-alanine.</text>
</comment>
<organism evidence="11 12">
    <name type="scientific">Methylocystis borbori</name>
    <dbReference type="NCBI Taxonomy" id="3118750"/>
    <lineage>
        <taxon>Bacteria</taxon>
        <taxon>Pseudomonadati</taxon>
        <taxon>Pseudomonadota</taxon>
        <taxon>Alphaproteobacteria</taxon>
        <taxon>Hyphomicrobiales</taxon>
        <taxon>Methylocystaceae</taxon>
        <taxon>Methylocystis</taxon>
    </lineage>
</organism>
<comment type="cofactor">
    <cofactor evidence="1 7">
        <name>pyridoxal 5'-phosphate</name>
        <dbReference type="ChEBI" id="CHEBI:597326"/>
    </cofactor>
</comment>
<evidence type="ECO:0000256" key="2">
    <source>
        <dbReference type="ARBA" id="ARBA00010447"/>
    </source>
</evidence>
<sequence>MKPAQPPTPPIETPGFSDAPAEATPNWPDAALIAQFANAFFRAPPTQTPINPSVDHLTAQSALPGLPVAAPSLPDTPAPSVVTSAAPFTPARPPFGPPDIPPTTIPSVVPTPNIPAPSAPTNMQSPTRPFGIADLPQPGASLGSTDAPNAPSGLDFTGLPRMFDATVLNLDLAPERAPALGINAPAVPGGGAPAPVDNLYFLHERGPVAAPAPAPSSFETRAKNGAPVPAPIPETPDVARYAPPPDGEYENYAHGASAPLSEEGAIFARPSEADAHRFSDVAGFVTPPIPPIVSSAAPTMIGPGAAGPAATDALYFIDHDGGHAPGVAPSTSPAEAKGFEPELSAQPASRAGVFDPYSVKRDFPILQQQVHGKPLIWLDNAATTQKPLSVIDRLSHFYEYENSNIHRAAHALAARSTDAYEAAREKTRRFLKAPSVKGVIFVRGATEAINLVAQAWGRRNVGEGDEIVISWLEHHANIVPWQQLCAEKGARLRVAPVDDCGQIILEEYEKLLNPRTRIVALTQVSNALGTVTPVHELTAMAHRHGARVLIDGAQSVSHLPVDVQSIDCDFFVFSGHKVFGPTGIGVVYGKQEVLEHMPPWQGGGNMIADVTFEKTIYQGAPERFEAGTGNIADAVGLGAALDYVEAIGMEVIARYEHDLLVYAMEKMRTVPGLRFIGTAKEKASVLSFVLDGHETQDVGKALDREGIAVRAGHHCAQPILRRFGLEATVRPSLAFYNTCEDVDALVAALLRLQAGYGGRQRA</sequence>
<evidence type="ECO:0000256" key="3">
    <source>
        <dbReference type="ARBA" id="ARBA00012239"/>
    </source>
</evidence>
<evidence type="ECO:0000259" key="10">
    <source>
        <dbReference type="Pfam" id="PF00266"/>
    </source>
</evidence>
<dbReference type="EC" id="2.8.1.7" evidence="3 8"/>
<dbReference type="PANTHER" id="PTHR43586:SF8">
    <property type="entry name" value="CYSTEINE DESULFURASE 1, CHLOROPLASTIC"/>
    <property type="match status" value="1"/>
</dbReference>